<keyword evidence="5" id="KW-0166">Nematocyst</keyword>
<proteinExistence type="evidence at transcript level"/>
<dbReference type="GO" id="GO:0042151">
    <property type="term" value="C:nematocyst"/>
    <property type="evidence" value="ECO:0007669"/>
    <property type="project" value="UniProtKB-SubCell"/>
</dbReference>
<reference evidence="7" key="1">
    <citation type="journal article" date="2018" name="Mol. Biol. Evol.">
        <title>Piercing Fishes: Porin Expansion and Adaptation to Hematophagy in the Vampire Snail Cumia reticulata.</title>
        <authorList>
            <person name="Gerdol M."/>
            <person name="Cervelli M."/>
            <person name="Oliverio M."/>
            <person name="Modica M.V."/>
        </authorList>
    </citation>
    <scope>NUCLEOTIDE SEQUENCE</scope>
</reference>
<evidence type="ECO:0000256" key="6">
    <source>
        <dbReference type="SAM" id="SignalP"/>
    </source>
</evidence>
<dbReference type="AlphaFoldDB" id="A0A499RUF9"/>
<feature type="signal peptide" evidence="6">
    <location>
        <begin position="1"/>
        <end position="20"/>
    </location>
</feature>
<keyword evidence="4" id="KW-1053">Target membrane</keyword>
<evidence type="ECO:0000256" key="1">
    <source>
        <dbReference type="ARBA" id="ARBA00004175"/>
    </source>
</evidence>
<keyword evidence="3" id="KW-1052">Target cell membrane</keyword>
<evidence type="ECO:0000313" key="7">
    <source>
        <dbReference type="EMBL" id="AXS67873.1"/>
    </source>
</evidence>
<keyword evidence="4" id="KW-0472">Membrane</keyword>
<dbReference type="PANTHER" id="PTHR40388">
    <property type="entry name" value="BRYOPORIN"/>
    <property type="match status" value="1"/>
</dbReference>
<evidence type="ECO:0000256" key="3">
    <source>
        <dbReference type="ARBA" id="ARBA00022537"/>
    </source>
</evidence>
<evidence type="ECO:0000256" key="2">
    <source>
        <dbReference type="ARBA" id="ARBA00004532"/>
    </source>
</evidence>
<keyword evidence="6" id="KW-0732">Signal</keyword>
<sequence>MVFQFPRLKTLLMTFLFVIGHEPQPVQMTDFDTVKSAASTVVTEGTSFGEFAEKNLKQLGYKVNVVMTVENWSRFPLNSRNFHVQSGHLFYGAKIDTIAPCKKEVLALRNGEFVGSYGTVSFLVSGASRRFVIMWSAPYVIAAGGYKNWMGLGLTRKGYTDKSSEDLYYDRMYRESNTADLMFNRKEFYYDVNPVTMSDDQFETWATMATGNMADIRVIFKPVNDGDLAPQLRQALGLSG</sequence>
<comment type="subcellular location">
    <subcellularLocation>
        <location evidence="2">Nematocyst</location>
    </subcellularLocation>
    <subcellularLocation>
        <location evidence="1">Target cell membrane</location>
    </subcellularLocation>
</comment>
<accession>A0A499RUF9</accession>
<dbReference type="GO" id="GO:0044218">
    <property type="term" value="C:other organism cell membrane"/>
    <property type="evidence" value="ECO:0007669"/>
    <property type="project" value="UniProtKB-KW"/>
</dbReference>
<dbReference type="EMBL" id="MH194204">
    <property type="protein sequence ID" value="AXS67873.1"/>
    <property type="molecule type" value="mRNA"/>
</dbReference>
<dbReference type="InterPro" id="IPR050677">
    <property type="entry name" value="Actinoporin_PFT"/>
</dbReference>
<name>A0A499RUF9_9CAEN</name>
<feature type="chain" id="PRO_5020038248" evidence="6">
    <location>
        <begin position="21"/>
        <end position="240"/>
    </location>
</feature>
<evidence type="ECO:0000256" key="4">
    <source>
        <dbReference type="ARBA" id="ARBA00023298"/>
    </source>
</evidence>
<dbReference type="Gene3D" id="2.60.270.20">
    <property type="entry name" value="Cytolysin/lectin"/>
    <property type="match status" value="1"/>
</dbReference>
<dbReference type="PANTHER" id="PTHR40388:SF1">
    <property type="entry name" value="BRYOPORIN"/>
    <property type="match status" value="1"/>
</dbReference>
<dbReference type="SUPFAM" id="SSF63724">
    <property type="entry name" value="Cytolysin/lectin"/>
    <property type="match status" value="1"/>
</dbReference>
<dbReference type="InterPro" id="IPR015926">
    <property type="entry name" value="Cytolysin/lectin"/>
</dbReference>
<evidence type="ECO:0000256" key="5">
    <source>
        <dbReference type="ARBA" id="ARBA00023331"/>
    </source>
</evidence>
<organism evidence="7">
    <name type="scientific">Colubraria reticulata</name>
    <dbReference type="NCBI Taxonomy" id="604273"/>
    <lineage>
        <taxon>Eukaryota</taxon>
        <taxon>Metazoa</taxon>
        <taxon>Spiralia</taxon>
        <taxon>Lophotrochozoa</taxon>
        <taxon>Mollusca</taxon>
        <taxon>Gastropoda</taxon>
        <taxon>Caenogastropoda</taxon>
        <taxon>Neogastropoda</taxon>
        <taxon>Buccinoidea</taxon>
        <taxon>Buccinidae</taxon>
        <taxon>Colubraria</taxon>
    </lineage>
</organism>
<protein>
    <submittedName>
        <fullName evidence="7">Coluporin-1</fullName>
    </submittedName>
</protein>